<dbReference type="InterPro" id="IPR042258">
    <property type="entry name" value="DGOK_N"/>
</dbReference>
<dbReference type="RefSeq" id="WP_201673264.1">
    <property type="nucleotide sequence ID" value="NZ_JAEQNE010000001.1"/>
</dbReference>
<dbReference type="GO" id="GO:0008671">
    <property type="term" value="F:2-dehydro-3-deoxygalactonokinase activity"/>
    <property type="evidence" value="ECO:0007669"/>
    <property type="project" value="InterPro"/>
</dbReference>
<reference evidence="1 2" key="1">
    <citation type="journal article" date="2017" name="Int. J. Syst. Evol. Microbiol.">
        <title>Ramlibacter monticola sp. nov., isolated from forest soil.</title>
        <authorList>
            <person name="Chaudhary D.K."/>
            <person name="Kim J."/>
        </authorList>
    </citation>
    <scope>NUCLEOTIDE SEQUENCE [LARGE SCALE GENOMIC DNA]</scope>
    <source>
        <strain evidence="1 2">KACC 19175</strain>
    </source>
</reference>
<dbReference type="AlphaFoldDB" id="A0A937CS29"/>
<dbReference type="CDD" id="cd24012">
    <property type="entry name" value="ASKHA_NBD_KDGal-kinase"/>
    <property type="match status" value="1"/>
</dbReference>
<organism evidence="1 2">
    <name type="scientific">Ramlibacter monticola</name>
    <dbReference type="NCBI Taxonomy" id="1926872"/>
    <lineage>
        <taxon>Bacteria</taxon>
        <taxon>Pseudomonadati</taxon>
        <taxon>Pseudomonadota</taxon>
        <taxon>Betaproteobacteria</taxon>
        <taxon>Burkholderiales</taxon>
        <taxon>Comamonadaceae</taxon>
        <taxon>Ramlibacter</taxon>
    </lineage>
</organism>
<comment type="caution">
    <text evidence="1">The sequence shown here is derived from an EMBL/GenBank/DDBJ whole genome shotgun (WGS) entry which is preliminary data.</text>
</comment>
<dbReference type="Pfam" id="PF05035">
    <property type="entry name" value="DGOK"/>
    <property type="match status" value="1"/>
</dbReference>
<sequence>MNLVAVDWGTSSLRVARIDGEGAVVEERRSPRGILGVPAGAFPAVLRESCGDWLDLPGALCLISGMAGSRQGWQEAPYCPCPAGFDELARALAWIAPGKIALVPGLSVDFLGTPDVLRGEEVQVFGAMDLLQLRDGVFVLPGTHCKWVRVAEGRVLNFATFMSGEVYGLLRQHSILARSLPAEDGALDEAAFLRGVRHAQQARSILHGAFSTRTLALFDRLPQPALPSYLSGLVIGDELRTHALHGLDVVLIGSPALTERYALALRGLGCEARRLGSEATWRGHWSLARQLGNRP</sequence>
<keyword evidence="2" id="KW-1185">Reference proteome</keyword>
<dbReference type="InterPro" id="IPR042257">
    <property type="entry name" value="DGOK_C"/>
</dbReference>
<gene>
    <name evidence="1" type="ORF">JJ685_05910</name>
</gene>
<dbReference type="EMBL" id="JAEQNE010000001">
    <property type="protein sequence ID" value="MBL0390676.1"/>
    <property type="molecule type" value="Genomic_DNA"/>
</dbReference>
<dbReference type="InterPro" id="IPR007729">
    <property type="entry name" value="DGOK"/>
</dbReference>
<proteinExistence type="predicted"/>
<dbReference type="GO" id="GO:0034194">
    <property type="term" value="P:D-galactonate catabolic process"/>
    <property type="evidence" value="ECO:0007669"/>
    <property type="project" value="InterPro"/>
</dbReference>
<dbReference type="Gene3D" id="3.30.420.310">
    <property type="entry name" value="2-keto-3-deoxy-galactonokinase, C-terminal domain"/>
    <property type="match status" value="1"/>
</dbReference>
<dbReference type="Proteomes" id="UP000599109">
    <property type="component" value="Unassembled WGS sequence"/>
</dbReference>
<dbReference type="Gene3D" id="3.30.420.300">
    <property type="entry name" value="2-keto-3-deoxy-galactonokinase, substrate binding domain"/>
    <property type="match status" value="1"/>
</dbReference>
<accession>A0A937CS29</accession>
<protein>
    <submittedName>
        <fullName evidence="1">2-dehydro-3-deoxygalactonokinase</fullName>
    </submittedName>
</protein>
<evidence type="ECO:0000313" key="1">
    <source>
        <dbReference type="EMBL" id="MBL0390676.1"/>
    </source>
</evidence>
<name>A0A937CS29_9BURK</name>
<evidence type="ECO:0000313" key="2">
    <source>
        <dbReference type="Proteomes" id="UP000599109"/>
    </source>
</evidence>